<dbReference type="Gene3D" id="3.30.160.60">
    <property type="entry name" value="Classic Zinc Finger"/>
    <property type="match status" value="7"/>
</dbReference>
<evidence type="ECO:0000313" key="12">
    <source>
        <dbReference type="Proteomes" id="UP000818624"/>
    </source>
</evidence>
<evidence type="ECO:0000256" key="8">
    <source>
        <dbReference type="PROSITE-ProRule" id="PRU00042"/>
    </source>
</evidence>
<dbReference type="PROSITE" id="PS50157">
    <property type="entry name" value="ZINC_FINGER_C2H2_2"/>
    <property type="match status" value="8"/>
</dbReference>
<gene>
    <name evidence="11" type="ORF">GLX27_000308</name>
</gene>
<feature type="domain" description="C2H2-type" evidence="10">
    <location>
        <begin position="282"/>
        <end position="312"/>
    </location>
</feature>
<dbReference type="Pfam" id="PF13912">
    <property type="entry name" value="zf-C2H2_6"/>
    <property type="match status" value="2"/>
</dbReference>
<keyword evidence="3 8" id="KW-0863">Zinc-finger</keyword>
<dbReference type="Proteomes" id="UP000818624">
    <property type="component" value="Chromosome 1"/>
</dbReference>
<feature type="region of interest" description="Disordered" evidence="9">
    <location>
        <begin position="246"/>
        <end position="276"/>
    </location>
</feature>
<organism evidence="11 12">
    <name type="scientific">Malassezia furfur</name>
    <name type="common">Pityriasis versicolor infection agent</name>
    <name type="synonym">Pityrosporum furfur</name>
    <dbReference type="NCBI Taxonomy" id="55194"/>
    <lineage>
        <taxon>Eukaryota</taxon>
        <taxon>Fungi</taxon>
        <taxon>Dikarya</taxon>
        <taxon>Basidiomycota</taxon>
        <taxon>Ustilaginomycotina</taxon>
        <taxon>Malasseziomycetes</taxon>
        <taxon>Malasseziales</taxon>
        <taxon>Malasseziaceae</taxon>
        <taxon>Malassezia</taxon>
    </lineage>
</organism>
<dbReference type="InterPro" id="IPR013087">
    <property type="entry name" value="Znf_C2H2_type"/>
</dbReference>
<evidence type="ECO:0000256" key="6">
    <source>
        <dbReference type="ARBA" id="ARBA00023163"/>
    </source>
</evidence>
<keyword evidence="12" id="KW-1185">Reference proteome</keyword>
<dbReference type="PANTHER" id="PTHR46179">
    <property type="entry name" value="ZINC FINGER PROTEIN"/>
    <property type="match status" value="1"/>
</dbReference>
<keyword evidence="7" id="KW-0539">Nucleus</keyword>
<dbReference type="Pfam" id="PF00096">
    <property type="entry name" value="zf-C2H2"/>
    <property type="match status" value="3"/>
</dbReference>
<feature type="domain" description="C2H2-type" evidence="10">
    <location>
        <begin position="161"/>
        <end position="190"/>
    </location>
</feature>
<evidence type="ECO:0000313" key="11">
    <source>
        <dbReference type="EMBL" id="WFD45684.1"/>
    </source>
</evidence>
<evidence type="ECO:0000256" key="1">
    <source>
        <dbReference type="ARBA" id="ARBA00004123"/>
    </source>
</evidence>
<evidence type="ECO:0000256" key="5">
    <source>
        <dbReference type="ARBA" id="ARBA00023015"/>
    </source>
</evidence>
<dbReference type="PANTHER" id="PTHR46179:SF13">
    <property type="entry name" value="C2H2-TYPE DOMAIN-CONTAINING PROTEIN"/>
    <property type="match status" value="1"/>
</dbReference>
<dbReference type="InterPro" id="IPR051061">
    <property type="entry name" value="Zinc_finger_trans_reg"/>
</dbReference>
<protein>
    <recommendedName>
        <fullName evidence="10">C2H2-type domain-containing protein</fullName>
    </recommendedName>
</protein>
<dbReference type="PROSITE" id="PS00028">
    <property type="entry name" value="ZINC_FINGER_C2H2_1"/>
    <property type="match status" value="8"/>
</dbReference>
<name>A0ABY8ELC0_MALFU</name>
<evidence type="ECO:0000256" key="7">
    <source>
        <dbReference type="ARBA" id="ARBA00023242"/>
    </source>
</evidence>
<keyword evidence="2" id="KW-0479">Metal-binding</keyword>
<evidence type="ECO:0000256" key="9">
    <source>
        <dbReference type="SAM" id="MobiDB-lite"/>
    </source>
</evidence>
<comment type="subcellular location">
    <subcellularLocation>
        <location evidence="1">Nucleus</location>
    </subcellularLocation>
</comment>
<feature type="domain" description="C2H2-type" evidence="10">
    <location>
        <begin position="129"/>
        <end position="157"/>
    </location>
</feature>
<sequence>MATPPEATSASGSGGLWICDVAGCGKTYRKESRLIEHQRSHTGERPYPCSHPGCGAAYMRATHLAAHARSHMDPAEKPFPCTYGCDKAFWTAQHLRRHIVSCHASNEAVQGITPHELEEIGGGATSGLYRCTECERLFPKRKHLRQHLREVHADPQDSNPFPCTHPGCTRRFPTYTKRQQHLRVHDKTRYMCTQPHRELVTFSTWLELQKHVRECHPPQCPRPECAQSFASRENLRKHMRIHERNDRARKGQVVDDHAGADDAAYSSDDGSMAPDPDEAASWRCTWNGCNRVLSSPYALKVHVARVHRQEKPFVCDACGQRYGYKHLLRQHMRRTHEQELTTELDVSLPYLGPLLATEKRRRTVRERILPCPWDQLAGGGAEAACSARFSRLYDLRRHMESVHALCVREDELAQLFPDEVEQLPKKRGRCR</sequence>
<dbReference type="InterPro" id="IPR036236">
    <property type="entry name" value="Znf_C2H2_sf"/>
</dbReference>
<keyword evidence="5" id="KW-0805">Transcription regulation</keyword>
<feature type="compositionally biased region" description="Low complexity" evidence="9">
    <location>
        <begin position="261"/>
        <end position="273"/>
    </location>
</feature>
<feature type="domain" description="C2H2-type" evidence="10">
    <location>
        <begin position="218"/>
        <end position="247"/>
    </location>
</feature>
<evidence type="ECO:0000256" key="2">
    <source>
        <dbReference type="ARBA" id="ARBA00022723"/>
    </source>
</evidence>
<dbReference type="SUPFAM" id="SSF57667">
    <property type="entry name" value="beta-beta-alpha zinc fingers"/>
    <property type="match status" value="4"/>
</dbReference>
<feature type="domain" description="C2H2-type" evidence="10">
    <location>
        <begin position="313"/>
        <end position="341"/>
    </location>
</feature>
<feature type="domain" description="C2H2-type" evidence="10">
    <location>
        <begin position="47"/>
        <end position="78"/>
    </location>
</feature>
<keyword evidence="4" id="KW-0862">Zinc</keyword>
<reference evidence="11 12" key="1">
    <citation type="journal article" date="2020" name="Elife">
        <title>Loss of centromere function drives karyotype evolution in closely related Malassezia species.</title>
        <authorList>
            <person name="Sankaranarayanan S.R."/>
            <person name="Ianiri G."/>
            <person name="Coelho M.A."/>
            <person name="Reza M.H."/>
            <person name="Thimmappa B.C."/>
            <person name="Ganguly P."/>
            <person name="Vadnala R.N."/>
            <person name="Sun S."/>
            <person name="Siddharthan R."/>
            <person name="Tellgren-Roth C."/>
            <person name="Dawson T.L."/>
            <person name="Heitman J."/>
            <person name="Sanyal K."/>
        </authorList>
    </citation>
    <scope>NUCLEOTIDE SEQUENCE [LARGE SCALE GENOMIC DNA]</scope>
    <source>
        <strain evidence="11">CBS14141</strain>
    </source>
</reference>
<dbReference type="EMBL" id="CP046234">
    <property type="protein sequence ID" value="WFD45684.1"/>
    <property type="molecule type" value="Genomic_DNA"/>
</dbReference>
<proteinExistence type="predicted"/>
<feature type="compositionally biased region" description="Basic and acidic residues" evidence="9">
    <location>
        <begin position="246"/>
        <end position="260"/>
    </location>
</feature>
<evidence type="ECO:0000259" key="10">
    <source>
        <dbReference type="PROSITE" id="PS50157"/>
    </source>
</evidence>
<feature type="domain" description="C2H2-type" evidence="10">
    <location>
        <begin position="17"/>
        <end position="46"/>
    </location>
</feature>
<keyword evidence="6" id="KW-0804">Transcription</keyword>
<accession>A0ABY8ELC0</accession>
<evidence type="ECO:0000256" key="4">
    <source>
        <dbReference type="ARBA" id="ARBA00022833"/>
    </source>
</evidence>
<dbReference type="SMART" id="SM00355">
    <property type="entry name" value="ZnF_C2H2"/>
    <property type="match status" value="10"/>
</dbReference>
<evidence type="ECO:0000256" key="3">
    <source>
        <dbReference type="ARBA" id="ARBA00022771"/>
    </source>
</evidence>
<feature type="domain" description="C2H2-type" evidence="10">
    <location>
        <begin position="79"/>
        <end position="108"/>
    </location>
</feature>